<dbReference type="RefSeq" id="WP_188450417.1">
    <property type="nucleotide sequence ID" value="NZ_BMEA01000002.1"/>
</dbReference>
<feature type="transmembrane region" description="Helical" evidence="2">
    <location>
        <begin position="161"/>
        <end position="182"/>
    </location>
</feature>
<proteinExistence type="predicted"/>
<feature type="transmembrane region" description="Helical" evidence="2">
    <location>
        <begin position="29"/>
        <end position="50"/>
    </location>
</feature>
<keyword evidence="2" id="KW-0472">Membrane</keyword>
<keyword evidence="2" id="KW-1133">Transmembrane helix</keyword>
<evidence type="ECO:0000313" key="3">
    <source>
        <dbReference type="EMBL" id="GGB80352.1"/>
    </source>
</evidence>
<gene>
    <name evidence="3" type="ORF">GCM10011314_19950</name>
</gene>
<evidence type="ECO:0000256" key="2">
    <source>
        <dbReference type="SAM" id="Phobius"/>
    </source>
</evidence>
<dbReference type="Proteomes" id="UP000628079">
    <property type="component" value="Unassembled WGS sequence"/>
</dbReference>
<dbReference type="AlphaFoldDB" id="A0A8H9FSY0"/>
<feature type="transmembrane region" description="Helical" evidence="2">
    <location>
        <begin position="212"/>
        <end position="231"/>
    </location>
</feature>
<reference evidence="3" key="2">
    <citation type="submission" date="2020-09" db="EMBL/GenBank/DDBJ databases">
        <authorList>
            <person name="Sun Q."/>
            <person name="Zhou Y."/>
        </authorList>
    </citation>
    <scope>NUCLEOTIDE SEQUENCE</scope>
    <source>
        <strain evidence="3">CGMCC 1.10749</strain>
    </source>
</reference>
<protein>
    <recommendedName>
        <fullName evidence="5">DUF4386 family protein</fullName>
    </recommendedName>
</protein>
<accession>A0A8H9FSY0</accession>
<feature type="transmembrane region" description="Helical" evidence="2">
    <location>
        <begin position="118"/>
        <end position="141"/>
    </location>
</feature>
<evidence type="ECO:0008006" key="5">
    <source>
        <dbReference type="Google" id="ProtNLM"/>
    </source>
</evidence>
<reference evidence="3" key="1">
    <citation type="journal article" date="2014" name="Int. J. Syst. Evol. Microbiol.">
        <title>Complete genome sequence of Corynebacterium casei LMG S-19264T (=DSM 44701T), isolated from a smear-ripened cheese.</title>
        <authorList>
            <consortium name="US DOE Joint Genome Institute (JGI-PGF)"/>
            <person name="Walter F."/>
            <person name="Albersmeier A."/>
            <person name="Kalinowski J."/>
            <person name="Ruckert C."/>
        </authorList>
    </citation>
    <scope>NUCLEOTIDE SEQUENCE</scope>
    <source>
        <strain evidence="3">CGMCC 1.10749</strain>
    </source>
</reference>
<organism evidence="3 4">
    <name type="scientific">Knoellia flava</name>
    <dbReference type="NCBI Taxonomy" id="913969"/>
    <lineage>
        <taxon>Bacteria</taxon>
        <taxon>Bacillati</taxon>
        <taxon>Actinomycetota</taxon>
        <taxon>Actinomycetes</taxon>
        <taxon>Micrococcales</taxon>
        <taxon>Intrasporangiaceae</taxon>
        <taxon>Knoellia</taxon>
    </lineage>
</organism>
<evidence type="ECO:0000256" key="1">
    <source>
        <dbReference type="SAM" id="MobiDB-lite"/>
    </source>
</evidence>
<feature type="transmembrane region" description="Helical" evidence="2">
    <location>
        <begin position="189"/>
        <end position="206"/>
    </location>
</feature>
<evidence type="ECO:0000313" key="4">
    <source>
        <dbReference type="Proteomes" id="UP000628079"/>
    </source>
</evidence>
<feature type="compositionally biased region" description="Basic and acidic residues" evidence="1">
    <location>
        <begin position="9"/>
        <end position="19"/>
    </location>
</feature>
<keyword evidence="2" id="KW-0812">Transmembrane</keyword>
<comment type="caution">
    <text evidence="3">The sequence shown here is derived from an EMBL/GenBank/DDBJ whole genome shotgun (WGS) entry which is preliminary data.</text>
</comment>
<feature type="region of interest" description="Disordered" evidence="1">
    <location>
        <begin position="1"/>
        <end position="25"/>
    </location>
</feature>
<dbReference type="EMBL" id="BMEA01000002">
    <property type="protein sequence ID" value="GGB80352.1"/>
    <property type="molecule type" value="Genomic_DNA"/>
</dbReference>
<sequence>MSATIAPDHTARLDLEPARSTHTSTGRGWAFTGVAAGLASIVGIAASMQIDAVYSPDADGDPDAIVARLAELVPQILVFHTATMVSVVLLLVFAAGLRRRLADQLPSRSLLPDVAAGGLGLVAVAGLMGSGLTTEFVFGVSDPGNGLVPESAVFFNHWVGTIPWLWVGAGATGVAVAVSALRHGAVSRWLGWVGIVLGGLTLLLGISPLQYMAGMTGPVWLFVTALGLALGDRATRSRV</sequence>
<name>A0A8H9FSY0_9MICO</name>
<feature type="transmembrane region" description="Helical" evidence="2">
    <location>
        <begin position="76"/>
        <end position="97"/>
    </location>
</feature>